<name>A0A9X4M8Z1_9CYAN</name>
<evidence type="ECO:0000313" key="3">
    <source>
        <dbReference type="Proteomes" id="UP001152872"/>
    </source>
</evidence>
<dbReference type="CDD" id="cd05243">
    <property type="entry name" value="SDR_a5"/>
    <property type="match status" value="1"/>
</dbReference>
<dbReference type="PANTHER" id="PTHR15020">
    <property type="entry name" value="FLAVIN REDUCTASE-RELATED"/>
    <property type="match status" value="1"/>
</dbReference>
<dbReference type="InterPro" id="IPR036291">
    <property type="entry name" value="NAD(P)-bd_dom_sf"/>
</dbReference>
<dbReference type="Pfam" id="PF13460">
    <property type="entry name" value="NAD_binding_10"/>
    <property type="match status" value="1"/>
</dbReference>
<dbReference type="RefSeq" id="WP_009626893.1">
    <property type="nucleotide sequence ID" value="NZ_VBTY01000064.1"/>
</dbReference>
<evidence type="ECO:0000313" key="2">
    <source>
        <dbReference type="EMBL" id="MDG3494800.1"/>
    </source>
</evidence>
<sequence length="218" mass="23992">MKVFVAGATGQTGRHIVAELVRRNIPVRALVRDVELAKKLLPPETETVLGNVMFADGLIEAIADCDLLICATGAKPSLNFMEPYLVDYIGTKNLVKAAKSKDIKCFVLISSLCVSKFLHPLNLFWLVLFWKKQVEQYLQDSGLKYTIVRPGGLLNYEKQGGLVLSSADTLFEGSISRTKVAQVAVDALLVEAAQNKIVEIVTQEAIQDRPITELFAMV</sequence>
<dbReference type="EMBL" id="VBTY01000064">
    <property type="protein sequence ID" value="MDG3494800.1"/>
    <property type="molecule type" value="Genomic_DNA"/>
</dbReference>
<dbReference type="Gene3D" id="3.40.50.720">
    <property type="entry name" value="NAD(P)-binding Rossmann-like Domain"/>
    <property type="match status" value="1"/>
</dbReference>
<accession>A0A9X4M8Z1</accession>
<comment type="caution">
    <text evidence="2">The sequence shown here is derived from an EMBL/GenBank/DDBJ whole genome shotgun (WGS) entry which is preliminary data.</text>
</comment>
<dbReference type="InterPro" id="IPR016040">
    <property type="entry name" value="NAD(P)-bd_dom"/>
</dbReference>
<dbReference type="PANTHER" id="PTHR15020:SF42">
    <property type="entry name" value="NAD(P)-BINDING DOMAIN-CONTAINING PROTEIN"/>
    <property type="match status" value="1"/>
</dbReference>
<evidence type="ECO:0000259" key="1">
    <source>
        <dbReference type="Pfam" id="PF13460"/>
    </source>
</evidence>
<feature type="domain" description="NAD(P)-binding" evidence="1">
    <location>
        <begin position="7"/>
        <end position="188"/>
    </location>
</feature>
<reference evidence="2" key="1">
    <citation type="submission" date="2019-05" db="EMBL/GenBank/DDBJ databases">
        <title>Whole genome sequencing of Pseudanabaena catenata USMAC16.</title>
        <authorList>
            <person name="Khan Z."/>
            <person name="Omar W.M."/>
            <person name="Convey P."/>
            <person name="Merican F."/>
            <person name="Najimudin N."/>
        </authorList>
    </citation>
    <scope>NUCLEOTIDE SEQUENCE</scope>
    <source>
        <strain evidence="2">USMAC16</strain>
    </source>
</reference>
<keyword evidence="3" id="KW-1185">Reference proteome</keyword>
<dbReference type="Proteomes" id="UP001152872">
    <property type="component" value="Unassembled WGS sequence"/>
</dbReference>
<organism evidence="2 3">
    <name type="scientific">Pseudanabaena catenata USMAC16</name>
    <dbReference type="NCBI Taxonomy" id="1855837"/>
    <lineage>
        <taxon>Bacteria</taxon>
        <taxon>Bacillati</taxon>
        <taxon>Cyanobacteriota</taxon>
        <taxon>Cyanophyceae</taxon>
        <taxon>Pseudanabaenales</taxon>
        <taxon>Pseudanabaenaceae</taxon>
        <taxon>Pseudanabaena</taxon>
    </lineage>
</organism>
<dbReference type="AlphaFoldDB" id="A0A9X4M8Z1"/>
<proteinExistence type="predicted"/>
<protein>
    <submittedName>
        <fullName evidence="2">SDR family oxidoreductase</fullName>
    </submittedName>
</protein>
<gene>
    <name evidence="2" type="ORF">FEV09_09535</name>
</gene>
<dbReference type="SUPFAM" id="SSF51735">
    <property type="entry name" value="NAD(P)-binding Rossmann-fold domains"/>
    <property type="match status" value="1"/>
</dbReference>